<protein>
    <submittedName>
        <fullName evidence="2">Uncharacterized protein</fullName>
    </submittedName>
</protein>
<feature type="region of interest" description="Disordered" evidence="1">
    <location>
        <begin position="66"/>
        <end position="99"/>
    </location>
</feature>
<evidence type="ECO:0000313" key="3">
    <source>
        <dbReference type="Proteomes" id="UP000662200"/>
    </source>
</evidence>
<reference evidence="2" key="1">
    <citation type="journal article" date="2014" name="Int. J. Syst. Evol. Microbiol.">
        <title>Complete genome sequence of Corynebacterium casei LMG S-19264T (=DSM 44701T), isolated from a smear-ripened cheese.</title>
        <authorList>
            <consortium name="US DOE Joint Genome Institute (JGI-PGF)"/>
            <person name="Walter F."/>
            <person name="Albersmeier A."/>
            <person name="Kalinowski J."/>
            <person name="Ruckert C."/>
        </authorList>
    </citation>
    <scope>NUCLEOTIDE SEQUENCE</scope>
    <source>
        <strain evidence="2">JCM 3091</strain>
    </source>
</reference>
<proteinExistence type="predicted"/>
<sequence length="99" mass="10888">MVVTATVRGVARVCHPAEHKIGEVMAMLLAHGEDPYRGVCRCERELPCSHAETLKRALARLGACGAPSHGTPHRPPEDSRTIRLSLPMTSANHADREWR</sequence>
<keyword evidence="3" id="KW-1185">Reference proteome</keyword>
<dbReference type="AlphaFoldDB" id="A0A8J3FDZ4"/>
<accession>A0A8J3FDZ4</accession>
<evidence type="ECO:0000256" key="1">
    <source>
        <dbReference type="SAM" id="MobiDB-lite"/>
    </source>
</evidence>
<name>A0A8J3FDZ4_9ACTN</name>
<organism evidence="2 3">
    <name type="scientific">Pilimelia terevasa</name>
    <dbReference type="NCBI Taxonomy" id="53372"/>
    <lineage>
        <taxon>Bacteria</taxon>
        <taxon>Bacillati</taxon>
        <taxon>Actinomycetota</taxon>
        <taxon>Actinomycetes</taxon>
        <taxon>Micromonosporales</taxon>
        <taxon>Micromonosporaceae</taxon>
        <taxon>Pilimelia</taxon>
    </lineage>
</organism>
<comment type="caution">
    <text evidence="2">The sequence shown here is derived from an EMBL/GenBank/DDBJ whole genome shotgun (WGS) entry which is preliminary data.</text>
</comment>
<dbReference type="EMBL" id="BMQC01000001">
    <property type="protein sequence ID" value="GGK13464.1"/>
    <property type="molecule type" value="Genomic_DNA"/>
</dbReference>
<gene>
    <name evidence="2" type="ORF">GCM10010124_02540</name>
</gene>
<dbReference type="Proteomes" id="UP000662200">
    <property type="component" value="Unassembled WGS sequence"/>
</dbReference>
<evidence type="ECO:0000313" key="2">
    <source>
        <dbReference type="EMBL" id="GGK13464.1"/>
    </source>
</evidence>
<reference evidence="2" key="2">
    <citation type="submission" date="2020-09" db="EMBL/GenBank/DDBJ databases">
        <authorList>
            <person name="Sun Q."/>
            <person name="Ohkuma M."/>
        </authorList>
    </citation>
    <scope>NUCLEOTIDE SEQUENCE</scope>
    <source>
        <strain evidence="2">JCM 3091</strain>
    </source>
</reference>